<dbReference type="SUPFAM" id="SSF55781">
    <property type="entry name" value="GAF domain-like"/>
    <property type="match status" value="1"/>
</dbReference>
<keyword evidence="6" id="KW-0004">4Fe-4S</keyword>
<reference evidence="19" key="1">
    <citation type="submission" date="2016-10" db="EMBL/GenBank/DDBJ databases">
        <authorList>
            <person name="Varghese N."/>
            <person name="Submissions S."/>
        </authorList>
    </citation>
    <scope>NUCLEOTIDE SEQUENCE [LARGE SCALE GENOMIC DNA]</scope>
    <source>
        <strain evidence="19">DSM 17933</strain>
    </source>
</reference>
<evidence type="ECO:0000256" key="12">
    <source>
        <dbReference type="ARBA" id="ARBA00023012"/>
    </source>
</evidence>
<evidence type="ECO:0000256" key="2">
    <source>
        <dbReference type="ARBA" id="ARBA00001966"/>
    </source>
</evidence>
<dbReference type="GO" id="GO:0051539">
    <property type="term" value="F:4 iron, 4 sulfur cluster binding"/>
    <property type="evidence" value="ECO:0007669"/>
    <property type="project" value="UniProtKB-KW"/>
</dbReference>
<dbReference type="SUPFAM" id="SSF55874">
    <property type="entry name" value="ATPase domain of HSP90 chaperone/DNA topoisomerase II/histidine kinase"/>
    <property type="match status" value="1"/>
</dbReference>
<comment type="catalytic activity">
    <reaction evidence="1">
        <text>ATP + protein L-histidine = ADP + protein N-phospho-L-histidine.</text>
        <dbReference type="EC" id="2.7.13.3"/>
    </reaction>
</comment>
<evidence type="ECO:0000313" key="18">
    <source>
        <dbReference type="EMBL" id="SDH26822.1"/>
    </source>
</evidence>
<dbReference type="Pfam" id="PF02518">
    <property type="entry name" value="HATPase_c"/>
    <property type="match status" value="1"/>
</dbReference>
<dbReference type="InterPro" id="IPR035965">
    <property type="entry name" value="PAS-like_dom_sf"/>
</dbReference>
<evidence type="ECO:0000256" key="3">
    <source>
        <dbReference type="ARBA" id="ARBA00004496"/>
    </source>
</evidence>
<keyword evidence="19" id="KW-1185">Reference proteome</keyword>
<dbReference type="GO" id="GO:0046872">
    <property type="term" value="F:metal ion binding"/>
    <property type="evidence" value="ECO:0007669"/>
    <property type="project" value="UniProtKB-KW"/>
</dbReference>
<dbReference type="PANTHER" id="PTHR24421">
    <property type="entry name" value="NITRATE/NITRITE SENSOR PROTEIN NARX-RELATED"/>
    <property type="match status" value="1"/>
</dbReference>
<dbReference type="Proteomes" id="UP000199643">
    <property type="component" value="Unassembled WGS sequence"/>
</dbReference>
<dbReference type="InterPro" id="IPR050482">
    <property type="entry name" value="Sensor_HK_TwoCompSys"/>
</dbReference>
<evidence type="ECO:0000256" key="1">
    <source>
        <dbReference type="ARBA" id="ARBA00000085"/>
    </source>
</evidence>
<sequence length="665" mass="75532">MADKREYEEPGQSAWKGRQAFLLRFSDTLRAYNNQDDIGKAAMKMLAKELDLDRCYCAMIELTKDRAQVMYQSGNSLIPPIPDTLSLSNFSELLLQANEGPLTINNVGIDNRLTAVDRASFAAISFHAVAACTIRRGKKHPVWSLVAVQSVPRKWTEVEIMLLEEAAERLYSAIENTRALTALAESEKKYRTLFNSIDECFCIIQMIFDESGKPVDYLILEANPALYELTGLTDAIGKRMRDLVPGHEQFWYDKYGEIALTGKPARFQHRADALGRWYDVYAFPIDKPQELKLAVLFKDITERKDEEKRQVEEERLKTYLLLQKSEETALLGSWEFNRLNGHFTWSDGMYRLFDLKKGTQVIPAIYLAHTNEKSLAKAERVVQYILNSDSDFEETLEMNISGKIKVLRIKGTPIRNNQGDIEHILGVDQDISAMWAAEDKIKKMEQEQQLKIFRTSLSTLEEERHRISESLHNGIGQLLYGIKINMSRFRTGASDEELRHNKAYINELLSQAIIETRRVSHELMPTTLEQFGLKSAIDDICRQLSGAIVFNCHISIQHNRLEKYMELAVYRTAQELMTNVVKHAKATTCDVTIIIGTDQVKIAVNDNGRGMTEEADKVDGIGLASIRSKIELLDGKLTIASNSGKGTHVEVLIPHQGLTNKHSRL</sequence>
<dbReference type="GO" id="GO:0005737">
    <property type="term" value="C:cytoplasm"/>
    <property type="evidence" value="ECO:0007669"/>
    <property type="project" value="UniProtKB-SubCell"/>
</dbReference>
<dbReference type="InterPro" id="IPR000014">
    <property type="entry name" value="PAS"/>
</dbReference>
<dbReference type="SUPFAM" id="SSF55785">
    <property type="entry name" value="PYP-like sensor domain (PAS domain)"/>
    <property type="match status" value="2"/>
</dbReference>
<evidence type="ECO:0000256" key="13">
    <source>
        <dbReference type="ARBA" id="ARBA00023014"/>
    </source>
</evidence>
<dbReference type="GO" id="GO:0016020">
    <property type="term" value="C:membrane"/>
    <property type="evidence" value="ECO:0007669"/>
    <property type="project" value="InterPro"/>
</dbReference>
<keyword evidence="9" id="KW-0479">Metal-binding</keyword>
<dbReference type="GO" id="GO:0000155">
    <property type="term" value="F:phosphorelay sensor kinase activity"/>
    <property type="evidence" value="ECO:0007669"/>
    <property type="project" value="InterPro"/>
</dbReference>
<evidence type="ECO:0000256" key="5">
    <source>
        <dbReference type="ARBA" id="ARBA00017322"/>
    </source>
</evidence>
<dbReference type="EC" id="2.7.13.3" evidence="4"/>
<dbReference type="InterPro" id="IPR004358">
    <property type="entry name" value="Sig_transdc_His_kin-like_C"/>
</dbReference>
<dbReference type="CDD" id="cd16917">
    <property type="entry name" value="HATPase_UhpB-NarQ-NarX-like"/>
    <property type="match status" value="1"/>
</dbReference>
<evidence type="ECO:0000256" key="11">
    <source>
        <dbReference type="ARBA" id="ARBA00023004"/>
    </source>
</evidence>
<dbReference type="GO" id="GO:0046983">
    <property type="term" value="F:protein dimerization activity"/>
    <property type="evidence" value="ECO:0007669"/>
    <property type="project" value="InterPro"/>
</dbReference>
<dbReference type="PRINTS" id="PR00344">
    <property type="entry name" value="BCTRLSENSOR"/>
</dbReference>
<evidence type="ECO:0000256" key="8">
    <source>
        <dbReference type="ARBA" id="ARBA00022679"/>
    </source>
</evidence>
<comment type="cofactor">
    <cofactor evidence="2">
        <name>[4Fe-4S] cluster</name>
        <dbReference type="ChEBI" id="CHEBI:49883"/>
    </cofactor>
</comment>
<dbReference type="SMART" id="SM00387">
    <property type="entry name" value="HATPase_c"/>
    <property type="match status" value="1"/>
</dbReference>
<dbReference type="PROSITE" id="PS50109">
    <property type="entry name" value="HIS_KIN"/>
    <property type="match status" value="1"/>
</dbReference>
<evidence type="ECO:0000256" key="7">
    <source>
        <dbReference type="ARBA" id="ARBA00022490"/>
    </source>
</evidence>
<organism evidence="18 19">
    <name type="scientific">Pedobacter terrae</name>
    <dbReference type="NCBI Taxonomy" id="405671"/>
    <lineage>
        <taxon>Bacteria</taxon>
        <taxon>Pseudomonadati</taxon>
        <taxon>Bacteroidota</taxon>
        <taxon>Sphingobacteriia</taxon>
        <taxon>Sphingobacteriales</taxon>
        <taxon>Sphingobacteriaceae</taxon>
        <taxon>Pedobacter</taxon>
    </lineage>
</organism>
<name>A0A1G8B0M3_9SPHI</name>
<gene>
    <name evidence="18" type="ORF">SAMN05421827_12085</name>
</gene>
<dbReference type="Gene3D" id="1.20.5.1930">
    <property type="match status" value="1"/>
</dbReference>
<dbReference type="AlphaFoldDB" id="A0A1G8B0M3"/>
<protein>
    <recommendedName>
        <fullName evidence="5">Oxygen sensor histidine kinase NreB</fullName>
        <ecNumber evidence="4">2.7.13.3</ecNumber>
    </recommendedName>
    <alternativeName>
        <fullName evidence="15">Nitrogen regulation protein B</fullName>
    </alternativeName>
</protein>
<dbReference type="PROSITE" id="PS50113">
    <property type="entry name" value="PAC"/>
    <property type="match status" value="1"/>
</dbReference>
<keyword evidence="10" id="KW-0418">Kinase</keyword>
<dbReference type="InterPro" id="IPR005467">
    <property type="entry name" value="His_kinase_dom"/>
</dbReference>
<evidence type="ECO:0000313" key="19">
    <source>
        <dbReference type="Proteomes" id="UP000199643"/>
    </source>
</evidence>
<dbReference type="InterPro" id="IPR003594">
    <property type="entry name" value="HATPase_dom"/>
</dbReference>
<dbReference type="InterPro" id="IPR000700">
    <property type="entry name" value="PAS-assoc_C"/>
</dbReference>
<evidence type="ECO:0000256" key="9">
    <source>
        <dbReference type="ARBA" id="ARBA00022723"/>
    </source>
</evidence>
<keyword evidence="7" id="KW-0963">Cytoplasm</keyword>
<evidence type="ECO:0000256" key="4">
    <source>
        <dbReference type="ARBA" id="ARBA00012438"/>
    </source>
</evidence>
<dbReference type="STRING" id="405671.SAMN05421827_12085"/>
<accession>A0A1G8B0M3</accession>
<dbReference type="InterPro" id="IPR011712">
    <property type="entry name" value="Sig_transdc_His_kin_sub3_dim/P"/>
</dbReference>
<dbReference type="Gene3D" id="3.30.450.40">
    <property type="match status" value="1"/>
</dbReference>
<evidence type="ECO:0000256" key="10">
    <source>
        <dbReference type="ARBA" id="ARBA00022777"/>
    </source>
</evidence>
<keyword evidence="13" id="KW-0411">Iron-sulfur</keyword>
<feature type="domain" description="Histidine kinase" evidence="16">
    <location>
        <begin position="569"/>
        <end position="657"/>
    </location>
</feature>
<evidence type="ECO:0000256" key="15">
    <source>
        <dbReference type="ARBA" id="ARBA00030800"/>
    </source>
</evidence>
<dbReference type="Gene3D" id="3.30.450.20">
    <property type="entry name" value="PAS domain"/>
    <property type="match status" value="2"/>
</dbReference>
<evidence type="ECO:0000256" key="14">
    <source>
        <dbReference type="ARBA" id="ARBA00024827"/>
    </source>
</evidence>
<dbReference type="RefSeq" id="WP_090503174.1">
    <property type="nucleotide sequence ID" value="NZ_FNCH01000020.1"/>
</dbReference>
<evidence type="ECO:0000256" key="6">
    <source>
        <dbReference type="ARBA" id="ARBA00022485"/>
    </source>
</evidence>
<comment type="function">
    <text evidence="14">Member of the two-component regulatory system NreB/NreC involved in the control of dissimilatory nitrate/nitrite reduction in response to oxygen. NreB functions as a direct oxygen sensor histidine kinase which is autophosphorylated, in the absence of oxygen, probably at the conserved histidine residue, and transfers its phosphate group probably to a conserved aspartate residue of NreC. NreB/NreC activates the expression of the nitrate (narGHJI) and nitrite (nir) reductase operons, as well as the putative nitrate transporter gene narT.</text>
</comment>
<keyword evidence="12" id="KW-0902">Two-component regulatory system</keyword>
<evidence type="ECO:0000259" key="16">
    <source>
        <dbReference type="PROSITE" id="PS50109"/>
    </source>
</evidence>
<dbReference type="InterPro" id="IPR029016">
    <property type="entry name" value="GAF-like_dom_sf"/>
</dbReference>
<feature type="domain" description="PAC" evidence="17">
    <location>
        <begin position="390"/>
        <end position="443"/>
    </location>
</feature>
<keyword evidence="11" id="KW-0408">Iron</keyword>
<keyword evidence="8" id="KW-0808">Transferase</keyword>
<dbReference type="Pfam" id="PF07730">
    <property type="entry name" value="HisKA_3"/>
    <property type="match status" value="1"/>
</dbReference>
<proteinExistence type="predicted"/>
<dbReference type="Gene3D" id="3.30.565.10">
    <property type="entry name" value="Histidine kinase-like ATPase, C-terminal domain"/>
    <property type="match status" value="1"/>
</dbReference>
<dbReference type="NCBIfam" id="TIGR00229">
    <property type="entry name" value="sensory_box"/>
    <property type="match status" value="1"/>
</dbReference>
<evidence type="ECO:0000259" key="17">
    <source>
        <dbReference type="PROSITE" id="PS50113"/>
    </source>
</evidence>
<dbReference type="EMBL" id="FNCH01000020">
    <property type="protein sequence ID" value="SDH26822.1"/>
    <property type="molecule type" value="Genomic_DNA"/>
</dbReference>
<dbReference type="InterPro" id="IPR036890">
    <property type="entry name" value="HATPase_C_sf"/>
</dbReference>
<dbReference type="OrthoDB" id="5401121at2"/>
<comment type="subcellular location">
    <subcellularLocation>
        <location evidence="3">Cytoplasm</location>
    </subcellularLocation>
</comment>